<reference evidence="1" key="1">
    <citation type="journal article" date="2021" name="Proc. Natl. Acad. Sci. U.S.A.">
        <title>A Catalog of Tens of Thousands of Viruses from Human Metagenomes Reveals Hidden Associations with Chronic Diseases.</title>
        <authorList>
            <person name="Tisza M.J."/>
            <person name="Buck C.B."/>
        </authorList>
    </citation>
    <scope>NUCLEOTIDE SEQUENCE</scope>
    <source>
        <strain evidence="1">CtcyQ27</strain>
    </source>
</reference>
<dbReference type="EMBL" id="BK016080">
    <property type="protein sequence ID" value="DAF93181.1"/>
    <property type="molecule type" value="Genomic_DNA"/>
</dbReference>
<name>A0A8S5UFD3_9CAUD</name>
<proteinExistence type="predicted"/>
<organism evidence="1">
    <name type="scientific">Myoviridae sp. ctcyQ27</name>
    <dbReference type="NCBI Taxonomy" id="2825139"/>
    <lineage>
        <taxon>Viruses</taxon>
        <taxon>Duplodnaviria</taxon>
        <taxon>Heunggongvirae</taxon>
        <taxon>Uroviricota</taxon>
        <taxon>Caudoviricetes</taxon>
    </lineage>
</organism>
<sequence>MENVFHKEFDKNTWYSIREACELGIAYKLWPGENKKKFKDQCTGEVYLLIMEIDENNNLSVRIDGTDPVVNIRTPFQSGPLGLTNSNR</sequence>
<accession>A0A8S5UFD3</accession>
<evidence type="ECO:0000313" key="1">
    <source>
        <dbReference type="EMBL" id="DAF93181.1"/>
    </source>
</evidence>
<protein>
    <submittedName>
        <fullName evidence="1">Uncharacterized protein</fullName>
    </submittedName>
</protein>